<accession>A0A1G2D296</accession>
<protein>
    <submittedName>
        <fullName evidence="1">Uncharacterized protein</fullName>
    </submittedName>
</protein>
<gene>
    <name evidence="1" type="ORF">A3D65_03840</name>
</gene>
<comment type="caution">
    <text evidence="1">The sequence shown here is derived from an EMBL/GenBank/DDBJ whole genome shotgun (WGS) entry which is preliminary data.</text>
</comment>
<dbReference type="EMBL" id="MHLL01000055">
    <property type="protein sequence ID" value="OGZ07637.1"/>
    <property type="molecule type" value="Genomic_DNA"/>
</dbReference>
<proteinExistence type="predicted"/>
<organism evidence="1 2">
    <name type="scientific">Candidatus Lloydbacteria bacterium RIFCSPHIGHO2_02_FULL_50_13</name>
    <dbReference type="NCBI Taxonomy" id="1798661"/>
    <lineage>
        <taxon>Bacteria</taxon>
        <taxon>Candidatus Lloydiibacteriota</taxon>
    </lineage>
</organism>
<evidence type="ECO:0000313" key="2">
    <source>
        <dbReference type="Proteomes" id="UP000177996"/>
    </source>
</evidence>
<evidence type="ECO:0000313" key="1">
    <source>
        <dbReference type="EMBL" id="OGZ07637.1"/>
    </source>
</evidence>
<dbReference type="AlphaFoldDB" id="A0A1G2D296"/>
<sequence length="205" mass="22704">MKESAPQGEDMTMLFEEILSGKTPENLSQKEATKMLKAVSEKVIGTVDTLALEQKAAGVISTDWDLEQHRIKKDESNKGTYSSPNNGVFSWIDESGDVWVASSLSSVYELARKSGLREASYAVPHSNDGGAWIMHHNKFRQAETLQILDHDLAGAKDESTKSIIEQEIQKIKSGYFGDANYVAEIEQRARRDEADGVDTIEAPKI</sequence>
<dbReference type="Proteomes" id="UP000177996">
    <property type="component" value="Unassembled WGS sequence"/>
</dbReference>
<name>A0A1G2D296_9BACT</name>
<reference evidence="1 2" key="1">
    <citation type="journal article" date="2016" name="Nat. Commun.">
        <title>Thousands of microbial genomes shed light on interconnected biogeochemical processes in an aquifer system.</title>
        <authorList>
            <person name="Anantharaman K."/>
            <person name="Brown C.T."/>
            <person name="Hug L.A."/>
            <person name="Sharon I."/>
            <person name="Castelle C.J."/>
            <person name="Probst A.J."/>
            <person name="Thomas B.C."/>
            <person name="Singh A."/>
            <person name="Wilkins M.J."/>
            <person name="Karaoz U."/>
            <person name="Brodie E.L."/>
            <person name="Williams K.H."/>
            <person name="Hubbard S.S."/>
            <person name="Banfield J.F."/>
        </authorList>
    </citation>
    <scope>NUCLEOTIDE SEQUENCE [LARGE SCALE GENOMIC DNA]</scope>
</reference>